<dbReference type="EMBL" id="SMKY01000271">
    <property type="protein sequence ID" value="TDD68295.1"/>
    <property type="molecule type" value="Genomic_DNA"/>
</dbReference>
<proteinExistence type="predicted"/>
<feature type="compositionally biased region" description="Basic and acidic residues" evidence="1">
    <location>
        <begin position="151"/>
        <end position="163"/>
    </location>
</feature>
<gene>
    <name evidence="3" type="ORF">E1293_37065</name>
</gene>
<keyword evidence="4" id="KW-1185">Reference proteome</keyword>
<reference evidence="3 4" key="1">
    <citation type="submission" date="2019-03" db="EMBL/GenBank/DDBJ databases">
        <title>Draft genome sequences of novel Actinobacteria.</title>
        <authorList>
            <person name="Sahin N."/>
            <person name="Ay H."/>
            <person name="Saygin H."/>
        </authorList>
    </citation>
    <scope>NUCLEOTIDE SEQUENCE [LARGE SCALE GENOMIC DNA]</scope>
    <source>
        <strain evidence="3 4">DSM 45941</strain>
    </source>
</reference>
<feature type="compositionally biased region" description="Pro residues" evidence="1">
    <location>
        <begin position="139"/>
        <end position="149"/>
    </location>
</feature>
<keyword evidence="2" id="KW-1133">Transmembrane helix</keyword>
<feature type="transmembrane region" description="Helical" evidence="2">
    <location>
        <begin position="97"/>
        <end position="117"/>
    </location>
</feature>
<comment type="caution">
    <text evidence="3">The sequence shown here is derived from an EMBL/GenBank/DDBJ whole genome shotgun (WGS) entry which is preliminary data.</text>
</comment>
<dbReference type="AlphaFoldDB" id="A0A4R5A9J5"/>
<organism evidence="3 4">
    <name type="scientific">Actinomadura darangshiensis</name>
    <dbReference type="NCBI Taxonomy" id="705336"/>
    <lineage>
        <taxon>Bacteria</taxon>
        <taxon>Bacillati</taxon>
        <taxon>Actinomycetota</taxon>
        <taxon>Actinomycetes</taxon>
        <taxon>Streptosporangiales</taxon>
        <taxon>Thermomonosporaceae</taxon>
        <taxon>Actinomadura</taxon>
    </lineage>
</organism>
<evidence type="ECO:0000256" key="1">
    <source>
        <dbReference type="SAM" id="MobiDB-lite"/>
    </source>
</evidence>
<protein>
    <submittedName>
        <fullName evidence="3">Uncharacterized protein</fullName>
    </submittedName>
</protein>
<dbReference type="RefSeq" id="WP_132203144.1">
    <property type="nucleotide sequence ID" value="NZ_SMKY01000271.1"/>
</dbReference>
<sequence>MPSQSAPPLNADFRLVEALRAQRPGAVGHVYNVYGPELVEYAEGLLGDRERAVGAVREALLALRDADVPDAGTFRDRLHELVRDRCRAAPVRRRGRLVVIGGAAAAVALTGGMLVLFESTDQAPEPSAAPPVAMTTPASPSPTATPTPTPSEKKEEPKPEKAVKPKKKHRAPAGPGRLSVNDGDCHGVRAAGLPTRCYIRLSAVGGKVKWSVSSVRDRAGRISAGGSGTLASGHSTSVAVTVRPTVLCYIGGRGGGTVSFSPGGSAAVSYTCWRR</sequence>
<evidence type="ECO:0000256" key="2">
    <source>
        <dbReference type="SAM" id="Phobius"/>
    </source>
</evidence>
<accession>A0A4R5A9J5</accession>
<evidence type="ECO:0000313" key="3">
    <source>
        <dbReference type="EMBL" id="TDD68295.1"/>
    </source>
</evidence>
<keyword evidence="2" id="KW-0472">Membrane</keyword>
<keyword evidence="2" id="KW-0812">Transmembrane</keyword>
<dbReference type="Proteomes" id="UP000295578">
    <property type="component" value="Unassembled WGS sequence"/>
</dbReference>
<name>A0A4R5A9J5_9ACTN</name>
<evidence type="ECO:0000313" key="4">
    <source>
        <dbReference type="Proteomes" id="UP000295578"/>
    </source>
</evidence>
<feature type="region of interest" description="Disordered" evidence="1">
    <location>
        <begin position="122"/>
        <end position="180"/>
    </location>
</feature>
<dbReference type="OrthoDB" id="3471976at2"/>